<evidence type="ECO:0000313" key="2">
    <source>
        <dbReference type="Proteomes" id="UP000632535"/>
    </source>
</evidence>
<keyword evidence="2" id="KW-1185">Reference proteome</keyword>
<name>A0ABQ2B3N2_9MICO</name>
<evidence type="ECO:0008006" key="3">
    <source>
        <dbReference type="Google" id="ProtNLM"/>
    </source>
</evidence>
<dbReference type="Proteomes" id="UP000632535">
    <property type="component" value="Unassembled WGS sequence"/>
</dbReference>
<comment type="caution">
    <text evidence="1">The sequence shown here is derived from an EMBL/GenBank/DDBJ whole genome shotgun (WGS) entry which is preliminary data.</text>
</comment>
<gene>
    <name evidence="1" type="ORF">GCM10007368_14020</name>
</gene>
<accession>A0ABQ2B3N2</accession>
<protein>
    <recommendedName>
        <fullName evidence="3">Phage gp6-like head-tail connector protein</fullName>
    </recommendedName>
</protein>
<dbReference type="RefSeq" id="WP_188522952.1">
    <property type="nucleotide sequence ID" value="NZ_BMDG01000004.1"/>
</dbReference>
<sequence>MAAPTSEQVAAYLGKGDDSGLVTLAGQHLPIVTAFVRAYVRGNGFTDNEPNADLEAVVVSATARLTANPEQVTRRQLDDYAENPATLHGFTLPELAILHLYRRRVA</sequence>
<organism evidence="1 2">
    <name type="scientific">Isoptericola cucumis</name>
    <dbReference type="NCBI Taxonomy" id="1776856"/>
    <lineage>
        <taxon>Bacteria</taxon>
        <taxon>Bacillati</taxon>
        <taxon>Actinomycetota</taxon>
        <taxon>Actinomycetes</taxon>
        <taxon>Micrococcales</taxon>
        <taxon>Promicromonosporaceae</taxon>
        <taxon>Isoptericola</taxon>
    </lineage>
</organism>
<evidence type="ECO:0000313" key="1">
    <source>
        <dbReference type="EMBL" id="GGI07010.1"/>
    </source>
</evidence>
<proteinExistence type="predicted"/>
<dbReference type="EMBL" id="BMDG01000004">
    <property type="protein sequence ID" value="GGI07010.1"/>
    <property type="molecule type" value="Genomic_DNA"/>
</dbReference>
<reference evidence="2" key="1">
    <citation type="journal article" date="2019" name="Int. J. Syst. Evol. Microbiol.">
        <title>The Global Catalogue of Microorganisms (GCM) 10K type strain sequencing project: providing services to taxonomists for standard genome sequencing and annotation.</title>
        <authorList>
            <consortium name="The Broad Institute Genomics Platform"/>
            <consortium name="The Broad Institute Genome Sequencing Center for Infectious Disease"/>
            <person name="Wu L."/>
            <person name="Ma J."/>
        </authorList>
    </citation>
    <scope>NUCLEOTIDE SEQUENCE [LARGE SCALE GENOMIC DNA]</scope>
    <source>
        <strain evidence="2">CCM 8653</strain>
    </source>
</reference>